<gene>
    <name evidence="7" type="ORF">HD593_003295</name>
</gene>
<evidence type="ECO:0000256" key="3">
    <source>
        <dbReference type="ARBA" id="ARBA00023251"/>
    </source>
</evidence>
<sequence>MTGQTAPLDELVRRTAEELAARRRGAVAVGAIRGEESATHGADPRALFEIGSISKTFTALTLARLAGRGEVALGQPMSELLPSGAAVPQLDGRQIELEHLACHTSGLPRLPKGLMPRGLFSADPYAGCTEEILLNGLARTRLRSVPGSRFRYSNLGAGLLGLALARHAGLDYDELVQREICRPLGLEDTRVVLDGERAGRLAPGHSRFGRPRPGWRLAALAGAGGLHSTVSDLLRLAKATFGDGPREVTDAIALTRATGHPISKISTAHPGWLSMERAQDKGGPRLLFHNGGTGGYRSLLAVIPERRAAVVALSADARSVDAPGMRLLSDLAGRSG</sequence>
<dbReference type="PANTHER" id="PTHR22935">
    <property type="entry name" value="PENICILLIN-BINDING PROTEIN"/>
    <property type="match status" value="1"/>
</dbReference>
<keyword evidence="3 5" id="KW-0046">Antibiotic resistance</keyword>
<dbReference type="GO" id="GO:0030288">
    <property type="term" value="C:outer membrane-bounded periplasmic space"/>
    <property type="evidence" value="ECO:0007669"/>
    <property type="project" value="InterPro"/>
</dbReference>
<dbReference type="AlphaFoldDB" id="A0A7X0NRW3"/>
<reference evidence="7 8" key="1">
    <citation type="submission" date="2020-08" db="EMBL/GenBank/DDBJ databases">
        <title>Sequencing the genomes of 1000 actinobacteria strains.</title>
        <authorList>
            <person name="Klenk H.-P."/>
        </authorList>
    </citation>
    <scope>NUCLEOTIDE SEQUENCE [LARGE SCALE GENOMIC DNA]</scope>
    <source>
        <strain evidence="7 8">DSM 43768</strain>
    </source>
</reference>
<evidence type="ECO:0000259" key="6">
    <source>
        <dbReference type="Pfam" id="PF00144"/>
    </source>
</evidence>
<dbReference type="PROSITE" id="PS00336">
    <property type="entry name" value="BETA_LACTAMASE_C"/>
    <property type="match status" value="1"/>
</dbReference>
<comment type="similarity">
    <text evidence="4">Belongs to the beta-lactamase family.</text>
</comment>
<dbReference type="InterPro" id="IPR051478">
    <property type="entry name" value="Beta-lactamase-like_AB/R"/>
</dbReference>
<keyword evidence="8" id="KW-1185">Reference proteome</keyword>
<dbReference type="PANTHER" id="PTHR22935:SF95">
    <property type="entry name" value="BETA-LACTAMASE-LIKE 1-RELATED"/>
    <property type="match status" value="1"/>
</dbReference>
<organism evidence="7 8">
    <name type="scientific">Nonomuraea rubra</name>
    <dbReference type="NCBI Taxonomy" id="46180"/>
    <lineage>
        <taxon>Bacteria</taxon>
        <taxon>Bacillati</taxon>
        <taxon>Actinomycetota</taxon>
        <taxon>Actinomycetes</taxon>
        <taxon>Streptosporangiales</taxon>
        <taxon>Streptosporangiaceae</taxon>
        <taxon>Nonomuraea</taxon>
    </lineage>
</organism>
<name>A0A7X0NRW3_9ACTN</name>
<dbReference type="InterPro" id="IPR001466">
    <property type="entry name" value="Beta-lactam-related"/>
</dbReference>
<keyword evidence="2 5" id="KW-0378">Hydrolase</keyword>
<evidence type="ECO:0000313" key="7">
    <source>
        <dbReference type="EMBL" id="MBB6548500.1"/>
    </source>
</evidence>
<comment type="catalytic activity">
    <reaction evidence="5">
        <text>a beta-lactam + H2O = a substituted beta-amino acid</text>
        <dbReference type="Rhea" id="RHEA:20401"/>
        <dbReference type="ChEBI" id="CHEBI:15377"/>
        <dbReference type="ChEBI" id="CHEBI:35627"/>
        <dbReference type="ChEBI" id="CHEBI:140347"/>
        <dbReference type="EC" id="3.5.2.6"/>
    </reaction>
</comment>
<dbReference type="Pfam" id="PF00144">
    <property type="entry name" value="Beta-lactamase"/>
    <property type="match status" value="1"/>
</dbReference>
<dbReference type="Gene3D" id="3.40.710.10">
    <property type="entry name" value="DD-peptidase/beta-lactamase superfamily"/>
    <property type="match status" value="1"/>
</dbReference>
<evidence type="ECO:0000256" key="1">
    <source>
        <dbReference type="ARBA" id="ARBA00007840"/>
    </source>
</evidence>
<evidence type="ECO:0000313" key="8">
    <source>
        <dbReference type="Proteomes" id="UP000565579"/>
    </source>
</evidence>
<dbReference type="EC" id="3.5.2.6" evidence="5"/>
<dbReference type="SUPFAM" id="SSF56601">
    <property type="entry name" value="beta-lactamase/transpeptidase-like"/>
    <property type="match status" value="1"/>
</dbReference>
<dbReference type="RefSeq" id="WP_185102981.1">
    <property type="nucleotide sequence ID" value="NZ_BAAAXY010000101.1"/>
</dbReference>
<dbReference type="EMBL" id="JACHMI010000001">
    <property type="protein sequence ID" value="MBB6548500.1"/>
    <property type="molecule type" value="Genomic_DNA"/>
</dbReference>
<feature type="domain" description="Beta-lactamase-related" evidence="6">
    <location>
        <begin position="13"/>
        <end position="326"/>
    </location>
</feature>
<proteinExistence type="inferred from homology"/>
<evidence type="ECO:0000256" key="5">
    <source>
        <dbReference type="RuleBase" id="RU361140"/>
    </source>
</evidence>
<evidence type="ECO:0000256" key="4">
    <source>
        <dbReference type="ARBA" id="ARBA00038473"/>
    </source>
</evidence>
<accession>A0A7X0NRW3</accession>
<dbReference type="GO" id="GO:0046677">
    <property type="term" value="P:response to antibiotic"/>
    <property type="evidence" value="ECO:0007669"/>
    <property type="project" value="UniProtKB-UniRule"/>
</dbReference>
<evidence type="ECO:0000256" key="2">
    <source>
        <dbReference type="ARBA" id="ARBA00022801"/>
    </source>
</evidence>
<dbReference type="InterPro" id="IPR012338">
    <property type="entry name" value="Beta-lactam/transpept-like"/>
</dbReference>
<comment type="caution">
    <text evidence="7">The sequence shown here is derived from an EMBL/GenBank/DDBJ whole genome shotgun (WGS) entry which is preliminary data.</text>
</comment>
<protein>
    <recommendedName>
        <fullName evidence="5">Beta-lactamase</fullName>
        <ecNumber evidence="5">3.5.2.6</ecNumber>
    </recommendedName>
</protein>
<dbReference type="InterPro" id="IPR001586">
    <property type="entry name" value="Beta-lactam_class-C_AS"/>
</dbReference>
<dbReference type="GO" id="GO:0017001">
    <property type="term" value="P:antibiotic catabolic process"/>
    <property type="evidence" value="ECO:0007669"/>
    <property type="project" value="InterPro"/>
</dbReference>
<dbReference type="Proteomes" id="UP000565579">
    <property type="component" value="Unassembled WGS sequence"/>
</dbReference>
<dbReference type="GO" id="GO:0008800">
    <property type="term" value="F:beta-lactamase activity"/>
    <property type="evidence" value="ECO:0007669"/>
    <property type="project" value="UniProtKB-UniRule"/>
</dbReference>
<comment type="similarity">
    <text evidence="1 5">Belongs to the class-C beta-lactamase family.</text>
</comment>